<feature type="coiled-coil region" evidence="1">
    <location>
        <begin position="504"/>
        <end position="531"/>
    </location>
</feature>
<dbReference type="EMBL" id="CACVAQ010000063">
    <property type="protein sequence ID" value="CAA6801280.1"/>
    <property type="molecule type" value="Genomic_DNA"/>
</dbReference>
<dbReference type="InterPro" id="IPR027417">
    <property type="entry name" value="P-loop_NTPase"/>
</dbReference>
<keyword evidence="1" id="KW-0175">Coiled coil</keyword>
<dbReference type="FunFam" id="3.40.50.300:FF:001498">
    <property type="entry name" value="ATP-dependent DNA helicase"/>
    <property type="match status" value="1"/>
</dbReference>
<keyword evidence="4" id="KW-0378">Hydrolase</keyword>
<organism evidence="4">
    <name type="scientific">uncultured Aureispira sp</name>
    <dbReference type="NCBI Taxonomy" id="1331704"/>
    <lineage>
        <taxon>Bacteria</taxon>
        <taxon>Pseudomonadati</taxon>
        <taxon>Bacteroidota</taxon>
        <taxon>Saprospiria</taxon>
        <taxon>Saprospirales</taxon>
        <taxon>Saprospiraceae</taxon>
        <taxon>Aureispira</taxon>
        <taxon>environmental samples</taxon>
    </lineage>
</organism>
<keyword evidence="2" id="KW-0812">Transmembrane</keyword>
<feature type="domain" description="DNA helicase Pif1-like DEAD-box helicase" evidence="3">
    <location>
        <begin position="22"/>
        <end position="219"/>
    </location>
</feature>
<dbReference type="SUPFAM" id="SSF52540">
    <property type="entry name" value="P-loop containing nucleoside triphosphate hydrolases"/>
    <property type="match status" value="2"/>
</dbReference>
<dbReference type="PANTHER" id="PTHR47642">
    <property type="entry name" value="ATP-DEPENDENT DNA HELICASE"/>
    <property type="match status" value="1"/>
</dbReference>
<reference evidence="4" key="1">
    <citation type="submission" date="2020-01" db="EMBL/GenBank/DDBJ databases">
        <authorList>
            <person name="Meier V. D."/>
            <person name="Meier V D."/>
        </authorList>
    </citation>
    <scope>NUCLEOTIDE SEQUENCE</scope>
    <source>
        <strain evidence="4">HLG_WM_MAG_10</strain>
    </source>
</reference>
<keyword evidence="2" id="KW-0472">Membrane</keyword>
<dbReference type="InterPro" id="IPR051055">
    <property type="entry name" value="PIF1_helicase"/>
</dbReference>
<dbReference type="GO" id="GO:0006281">
    <property type="term" value="P:DNA repair"/>
    <property type="evidence" value="ECO:0007669"/>
    <property type="project" value="InterPro"/>
</dbReference>
<gene>
    <name evidence="4" type="ORF">HELGO_WM30929</name>
</gene>
<evidence type="ECO:0000313" key="4">
    <source>
        <dbReference type="EMBL" id="CAA6801280.1"/>
    </source>
</evidence>
<dbReference type="InterPro" id="IPR010285">
    <property type="entry name" value="DNA_helicase_pif1-like_DEAD"/>
</dbReference>
<accession>A0A6S6RWG0</accession>
<dbReference type="Gene3D" id="3.40.50.300">
    <property type="entry name" value="P-loop containing nucleotide triphosphate hydrolases"/>
    <property type="match status" value="2"/>
</dbReference>
<name>A0A6S6RWG0_9BACT</name>
<evidence type="ECO:0000256" key="2">
    <source>
        <dbReference type="SAM" id="Phobius"/>
    </source>
</evidence>
<dbReference type="AlphaFoldDB" id="A0A6S6RWG0"/>
<dbReference type="Pfam" id="PF05970">
    <property type="entry name" value="PIF1"/>
    <property type="match status" value="1"/>
</dbReference>
<dbReference type="GO" id="GO:0000723">
    <property type="term" value="P:telomere maintenance"/>
    <property type="evidence" value="ECO:0007669"/>
    <property type="project" value="InterPro"/>
</dbReference>
<proteinExistence type="predicted"/>
<keyword evidence="2" id="KW-1133">Transmembrane helix</keyword>
<evidence type="ECO:0000256" key="1">
    <source>
        <dbReference type="SAM" id="Coils"/>
    </source>
</evidence>
<feature type="transmembrane region" description="Helical" evidence="2">
    <location>
        <begin position="541"/>
        <end position="559"/>
    </location>
</feature>
<evidence type="ECO:0000259" key="3">
    <source>
        <dbReference type="Pfam" id="PF05970"/>
    </source>
</evidence>
<keyword evidence="4" id="KW-0067">ATP-binding</keyword>
<protein>
    <submittedName>
        <fullName evidence="4">Putative helicase</fullName>
    </submittedName>
</protein>
<dbReference type="PANTHER" id="PTHR47642:SF5">
    <property type="entry name" value="ATP-DEPENDENT DNA HELICASE"/>
    <property type="match status" value="1"/>
</dbReference>
<dbReference type="CDD" id="cd18809">
    <property type="entry name" value="SF1_C_RecD"/>
    <property type="match status" value="1"/>
</dbReference>
<sequence>MNTITNLLRAYSNNLKAQDAIRLIEHTSSSVFLTGKAGTGKSTLLTYLTQSLSKKHIILAPTELAALRVGGENIHSFFGYEWRAYLPNDEGIPPLPATTIQLLEEIELIIIDEISMVRCDLMNAIDLSLRANLKSDLPFGGKQLLMIGDLYQLPPIIDERDKETVNLLRTHYTSRYFFSAKAFENNYQYQIVELSKVYRQKDKKFISLLNAIRVNHMDQQHLNLLNERFDVKGGLASNFKITLASTNAVIKQLNEENLAEIEAPLVTFHAEELGNFANVGSAYPTEKELKLKVGAQVMFVKDDEEQQWVNGTIGKVSEVFEDRLLVEIKAGKGTEIITVPHYTWHKYVYQWNHETETVEKKPVGSFTQLPVKLAWGITIHKSQGQTFDHVIINLGRKAFATGQTYVALSRCTSFKGITLKRPVSPEDIFVDKRITKFLEAQKQYRADKNSYITMLEHTERSIQQQHLIISSLEEKSIRSQDEMQKLVHNLVEQSKKAAWLSTDLEAAKNNLKENELKLGQALSDLAEKETELSTLGGSKTIYQIAVILLAVICFWLFFFS</sequence>
<keyword evidence="4" id="KW-0547">Nucleotide-binding</keyword>
<dbReference type="GO" id="GO:0003678">
    <property type="term" value="F:DNA helicase activity"/>
    <property type="evidence" value="ECO:0007669"/>
    <property type="project" value="InterPro"/>
</dbReference>
<keyword evidence="4" id="KW-0347">Helicase</keyword>